<evidence type="ECO:0000313" key="2">
    <source>
        <dbReference type="EMBL" id="GFY12217.1"/>
    </source>
</evidence>
<protein>
    <submittedName>
        <fullName evidence="1">Uncharacterized protein</fullName>
    </submittedName>
</protein>
<dbReference type="Proteomes" id="UP000887159">
    <property type="component" value="Unassembled WGS sequence"/>
</dbReference>
<evidence type="ECO:0000313" key="3">
    <source>
        <dbReference type="Proteomes" id="UP000887159"/>
    </source>
</evidence>
<dbReference type="EMBL" id="BMAU01021311">
    <property type="protein sequence ID" value="GFY12217.1"/>
    <property type="molecule type" value="Genomic_DNA"/>
</dbReference>
<comment type="caution">
    <text evidence="1">The sequence shown here is derived from an EMBL/GenBank/DDBJ whole genome shotgun (WGS) entry which is preliminary data.</text>
</comment>
<sequence>MSSITKGFQESDEEDVETWMACAAEDYGFQMPNDKEIQTSVQEPDPVDDRRLKTMTTMKVARVDQMLTRFLRYR</sequence>
<organism evidence="1 3">
    <name type="scientific">Trichonephila clavipes</name>
    <name type="common">Golden silk orbweaver</name>
    <name type="synonym">Nephila clavipes</name>
    <dbReference type="NCBI Taxonomy" id="2585209"/>
    <lineage>
        <taxon>Eukaryota</taxon>
        <taxon>Metazoa</taxon>
        <taxon>Ecdysozoa</taxon>
        <taxon>Arthropoda</taxon>
        <taxon>Chelicerata</taxon>
        <taxon>Arachnida</taxon>
        <taxon>Araneae</taxon>
        <taxon>Araneomorphae</taxon>
        <taxon>Entelegynae</taxon>
        <taxon>Araneoidea</taxon>
        <taxon>Nephilidae</taxon>
        <taxon>Trichonephila</taxon>
    </lineage>
</organism>
<keyword evidence="3" id="KW-1185">Reference proteome</keyword>
<gene>
    <name evidence="1" type="primary">NCL1_27841</name>
    <name evidence="1" type="ORF">TNCV_4935041</name>
    <name evidence="2" type="ORF">TNCV_4935061</name>
</gene>
<dbReference type="AlphaFoldDB" id="A0A8X6VMN8"/>
<evidence type="ECO:0000313" key="1">
    <source>
        <dbReference type="EMBL" id="GFY12215.1"/>
    </source>
</evidence>
<proteinExistence type="predicted"/>
<dbReference type="EMBL" id="BMAU01021311">
    <property type="protein sequence ID" value="GFY12215.1"/>
    <property type="molecule type" value="Genomic_DNA"/>
</dbReference>
<reference evidence="1" key="1">
    <citation type="submission" date="2020-08" db="EMBL/GenBank/DDBJ databases">
        <title>Multicomponent nature underlies the extraordinary mechanical properties of spider dragline silk.</title>
        <authorList>
            <person name="Kono N."/>
            <person name="Nakamura H."/>
            <person name="Mori M."/>
            <person name="Yoshida Y."/>
            <person name="Ohtoshi R."/>
            <person name="Malay A.D."/>
            <person name="Moran D.A.P."/>
            <person name="Tomita M."/>
            <person name="Numata K."/>
            <person name="Arakawa K."/>
        </authorList>
    </citation>
    <scope>NUCLEOTIDE SEQUENCE</scope>
</reference>
<name>A0A8X6VMN8_TRICX</name>
<accession>A0A8X6VMN8</accession>